<evidence type="ECO:0000313" key="1">
    <source>
        <dbReference type="EMBL" id="MCR0985187.1"/>
    </source>
</evidence>
<proteinExistence type="predicted"/>
<evidence type="ECO:0000313" key="2">
    <source>
        <dbReference type="Proteomes" id="UP001524642"/>
    </source>
</evidence>
<keyword evidence="2" id="KW-1185">Reference proteome</keyword>
<comment type="caution">
    <text evidence="1">The sequence shown here is derived from an EMBL/GenBank/DDBJ whole genome shotgun (WGS) entry which is preliminary data.</text>
</comment>
<organism evidence="1 2">
    <name type="scientific">Roseomonas populi</name>
    <dbReference type="NCBI Taxonomy" id="3121582"/>
    <lineage>
        <taxon>Bacteria</taxon>
        <taxon>Pseudomonadati</taxon>
        <taxon>Pseudomonadota</taxon>
        <taxon>Alphaproteobacteria</taxon>
        <taxon>Acetobacterales</taxon>
        <taxon>Roseomonadaceae</taxon>
        <taxon>Roseomonas</taxon>
    </lineage>
</organism>
<dbReference type="RefSeq" id="WP_257718839.1">
    <property type="nucleotide sequence ID" value="NZ_JANJOU010000030.1"/>
</dbReference>
<dbReference type="EMBL" id="JANJOU010000030">
    <property type="protein sequence ID" value="MCR0985187.1"/>
    <property type="molecule type" value="Genomic_DNA"/>
</dbReference>
<gene>
    <name evidence="1" type="ORF">NRP21_24340</name>
</gene>
<dbReference type="Proteomes" id="UP001524642">
    <property type="component" value="Unassembled WGS sequence"/>
</dbReference>
<sequence length="45" mass="5081">MDRTPEGVSYEDAARTNAEAIEAGMERARRDLARRAIMRMMRAPG</sequence>
<protein>
    <submittedName>
        <fullName evidence="1">Uncharacterized protein</fullName>
    </submittedName>
</protein>
<reference evidence="1 2" key="1">
    <citation type="submission" date="2022-06" db="EMBL/GenBank/DDBJ databases">
        <title>Roseomonas CN29.</title>
        <authorList>
            <person name="Cheng Y."/>
            <person name="He X."/>
        </authorList>
    </citation>
    <scope>NUCLEOTIDE SEQUENCE [LARGE SCALE GENOMIC DNA]</scope>
    <source>
        <strain evidence="1 2">CN29</strain>
    </source>
</reference>
<name>A0ABT1XDI1_9PROT</name>
<accession>A0ABT1XDI1</accession>